<dbReference type="EMBL" id="JAEEGB010000013">
    <property type="protein sequence ID" value="MBI6873437.1"/>
    <property type="molecule type" value="Genomic_DNA"/>
</dbReference>
<dbReference type="Proteomes" id="UP000622687">
    <property type="component" value="Unassembled WGS sequence"/>
</dbReference>
<evidence type="ECO:0000313" key="1">
    <source>
        <dbReference type="EMBL" id="MBI6873437.1"/>
    </source>
</evidence>
<reference evidence="1" key="1">
    <citation type="submission" date="2020-12" db="EMBL/GenBank/DDBJ databases">
        <title>Clostridium thailandense sp. nov., a novel acetogenic bacterium isolated from peat land soil in Thailand.</title>
        <authorList>
            <person name="Chaikitkaew S."/>
            <person name="Birkeland N.K."/>
        </authorList>
    </citation>
    <scope>NUCLEOTIDE SEQUENCE</scope>
    <source>
        <strain evidence="1">DSM 17425</strain>
    </source>
</reference>
<dbReference type="RefSeq" id="WP_211142855.1">
    <property type="nucleotide sequence ID" value="NZ_JAEEGB010000013.1"/>
</dbReference>
<gene>
    <name evidence="1" type="ORF">I6U51_12070</name>
</gene>
<keyword evidence="1" id="KW-0255">Endonuclease</keyword>
<proteinExistence type="predicted"/>
<comment type="caution">
    <text evidence="1">The sequence shown here is derived from an EMBL/GenBank/DDBJ whole genome shotgun (WGS) entry which is preliminary data.</text>
</comment>
<sequence length="333" mass="39777">MVTRTINQLHFEDLDPIRFEELILSMVYRMRRWLQLDHLGKKGSDDGIDIRAVEELENGKNKTYYFQCKRYCKITKAQLHKIVDDFLDKNTEIPDVYTLVISCPLSKKQIDDFENYAKNNGFTTISIWTNSIIECKLYAEYQDLLFAYFGVNLTEKRNRKINSMRRNIVFKKRMHNDFLKSAGCKDRIELDERLHSPMKKFNKSEVLIRSIDDSDYPDNTLLEKDFTGYFKAEVYNFYHNGLQVIIGVKDIKVRQYDEVDNDKFEVGIIRVLEIGYLPFDNIIDYDYDGDEYYMYPHLYCDFINRNDPFEKIGYAYEHSYGWMIVDDDLVIRE</sequence>
<name>A0A934HZM3_9CLOT</name>
<keyword evidence="1" id="KW-0540">Nuclease</keyword>
<dbReference type="GO" id="GO:0004519">
    <property type="term" value="F:endonuclease activity"/>
    <property type="evidence" value="ECO:0007669"/>
    <property type="project" value="UniProtKB-KW"/>
</dbReference>
<keyword evidence="1" id="KW-0378">Hydrolase</keyword>
<organism evidence="1 2">
    <name type="scientific">Clostridium aciditolerans</name>
    <dbReference type="NCBI Taxonomy" id="339861"/>
    <lineage>
        <taxon>Bacteria</taxon>
        <taxon>Bacillati</taxon>
        <taxon>Bacillota</taxon>
        <taxon>Clostridia</taxon>
        <taxon>Eubacteriales</taxon>
        <taxon>Clostridiaceae</taxon>
        <taxon>Clostridium</taxon>
    </lineage>
</organism>
<dbReference type="AlphaFoldDB" id="A0A934HZM3"/>
<dbReference type="GO" id="GO:0003677">
    <property type="term" value="F:DNA binding"/>
    <property type="evidence" value="ECO:0007669"/>
    <property type="project" value="InterPro"/>
</dbReference>
<dbReference type="GO" id="GO:0009307">
    <property type="term" value="P:DNA restriction-modification system"/>
    <property type="evidence" value="ECO:0007669"/>
    <property type="project" value="InterPro"/>
</dbReference>
<dbReference type="Gene3D" id="3.40.1350.10">
    <property type="match status" value="1"/>
</dbReference>
<protein>
    <submittedName>
        <fullName evidence="1">Restriction endonuclease</fullName>
    </submittedName>
</protein>
<accession>A0A934HZM3</accession>
<keyword evidence="2" id="KW-1185">Reference proteome</keyword>
<dbReference type="InterPro" id="IPR011856">
    <property type="entry name" value="tRNA_endonuc-like_dom_sf"/>
</dbReference>
<evidence type="ECO:0000313" key="2">
    <source>
        <dbReference type="Proteomes" id="UP000622687"/>
    </source>
</evidence>